<dbReference type="InterPro" id="IPR036078">
    <property type="entry name" value="Spo11/TopoVI_A_sf"/>
</dbReference>
<evidence type="ECO:0000313" key="1">
    <source>
        <dbReference type="EMBL" id="VVN44010.1"/>
    </source>
</evidence>
<dbReference type="AlphaFoldDB" id="A0A5E6XS39"/>
<dbReference type="RefSeq" id="WP_224794829.1">
    <property type="nucleotide sequence ID" value="NZ_CABVHJ010000028.1"/>
</dbReference>
<dbReference type="SUPFAM" id="SSF56726">
    <property type="entry name" value="DNA topoisomerase IV, alpha subunit"/>
    <property type="match status" value="1"/>
</dbReference>
<reference evidence="1 2" key="1">
    <citation type="submission" date="2019-09" db="EMBL/GenBank/DDBJ databases">
        <authorList>
            <person name="Chandra G."/>
            <person name="Truman W A."/>
        </authorList>
    </citation>
    <scope>NUCLEOTIDE SEQUENCE [LARGE SCALE GENOMIC DNA]</scope>
    <source>
        <strain evidence="1">PS655</strain>
    </source>
</reference>
<proteinExistence type="predicted"/>
<protein>
    <submittedName>
        <fullName evidence="1">Uncharacterized protein</fullName>
    </submittedName>
</protein>
<name>A0A5E6XS39_PSEFL</name>
<dbReference type="GO" id="GO:0003677">
    <property type="term" value="F:DNA binding"/>
    <property type="evidence" value="ECO:0007669"/>
    <property type="project" value="InterPro"/>
</dbReference>
<dbReference type="Proteomes" id="UP000327167">
    <property type="component" value="Unassembled WGS sequence"/>
</dbReference>
<gene>
    <name evidence="1" type="ORF">PS655_05651</name>
</gene>
<dbReference type="EMBL" id="CABVHJ010000028">
    <property type="protein sequence ID" value="VVN44010.1"/>
    <property type="molecule type" value="Genomic_DNA"/>
</dbReference>
<sequence length="327" mass="36995">MSAAFLKTLGLEAGKRVTLPTLRTLWLAAYPEQVETPNRDAQLLEALRLGESEGLLKLPGARGFEKLGHPPMPKAITLLREEKQKSTFDYNSVSWLPEIGFWPSLSLSEQATAFMVNEWLIKRRGRFLQVPLRERSLEIFGDEKFLDARVRNGALFGGRMPLSVIGAMRVEHPLAYRPSDAVGAPVLVVENHHTFWSLGEWNEQAKRYSAIVYGGGNTICASGLALLEVMRERDAQSAEYFGDIDPEGLNIPLKFNRLHRLQLTPSIGFYRLLLEVGRRRDSVSLNAEHRHLVKSWLPDFSGQITELWEEGYWLPQEGVGLEQLMKS</sequence>
<dbReference type="GO" id="GO:0005694">
    <property type="term" value="C:chromosome"/>
    <property type="evidence" value="ECO:0007669"/>
    <property type="project" value="InterPro"/>
</dbReference>
<evidence type="ECO:0000313" key="2">
    <source>
        <dbReference type="Proteomes" id="UP000327167"/>
    </source>
</evidence>
<organism evidence="1 2">
    <name type="scientific">Pseudomonas fluorescens</name>
    <dbReference type="NCBI Taxonomy" id="294"/>
    <lineage>
        <taxon>Bacteria</taxon>
        <taxon>Pseudomonadati</taxon>
        <taxon>Pseudomonadota</taxon>
        <taxon>Gammaproteobacteria</taxon>
        <taxon>Pseudomonadales</taxon>
        <taxon>Pseudomonadaceae</taxon>
        <taxon>Pseudomonas</taxon>
    </lineage>
</organism>
<accession>A0A5E6XS39</accession>